<gene>
    <name evidence="2" type="ORF">SH1V18_12920</name>
</gene>
<dbReference type="RefSeq" id="WP_281813605.1">
    <property type="nucleotide sequence ID" value="NZ_BRLB01000002.1"/>
</dbReference>
<dbReference type="CDD" id="cd02955">
    <property type="entry name" value="SSP411"/>
    <property type="match status" value="1"/>
</dbReference>
<dbReference type="PANTHER" id="PTHR42899">
    <property type="entry name" value="SPERMATOGENESIS-ASSOCIATED PROTEIN 20"/>
    <property type="match status" value="1"/>
</dbReference>
<organism evidence="2 3">
    <name type="scientific">Vallitalea longa</name>
    <dbReference type="NCBI Taxonomy" id="2936439"/>
    <lineage>
        <taxon>Bacteria</taxon>
        <taxon>Bacillati</taxon>
        <taxon>Bacillota</taxon>
        <taxon>Clostridia</taxon>
        <taxon>Lachnospirales</taxon>
        <taxon>Vallitaleaceae</taxon>
        <taxon>Vallitalea</taxon>
    </lineage>
</organism>
<evidence type="ECO:0000313" key="2">
    <source>
        <dbReference type="EMBL" id="GKX28812.1"/>
    </source>
</evidence>
<keyword evidence="3" id="KW-1185">Reference proteome</keyword>
<dbReference type="GO" id="GO:0005975">
    <property type="term" value="P:carbohydrate metabolic process"/>
    <property type="evidence" value="ECO:0007669"/>
    <property type="project" value="InterPro"/>
</dbReference>
<dbReference type="Proteomes" id="UP001144256">
    <property type="component" value="Unassembled WGS sequence"/>
</dbReference>
<evidence type="ECO:0000313" key="3">
    <source>
        <dbReference type="Proteomes" id="UP001144256"/>
    </source>
</evidence>
<accession>A0A9W5Y8K2</accession>
<dbReference type="Gene3D" id="3.40.30.10">
    <property type="entry name" value="Glutaredoxin"/>
    <property type="match status" value="1"/>
</dbReference>
<dbReference type="SUPFAM" id="SSF48208">
    <property type="entry name" value="Six-hairpin glycosidases"/>
    <property type="match status" value="1"/>
</dbReference>
<dbReference type="SUPFAM" id="SSF52833">
    <property type="entry name" value="Thioredoxin-like"/>
    <property type="match status" value="1"/>
</dbReference>
<dbReference type="InterPro" id="IPR036249">
    <property type="entry name" value="Thioredoxin-like_sf"/>
</dbReference>
<protein>
    <submittedName>
        <fullName evidence="2">Thioredoxin domain-containing protein</fullName>
    </submittedName>
</protein>
<dbReference type="InterPro" id="IPR024705">
    <property type="entry name" value="Ssp411"/>
</dbReference>
<dbReference type="InterPro" id="IPR008928">
    <property type="entry name" value="6-hairpin_glycosidase_sf"/>
</dbReference>
<proteinExistence type="predicted"/>
<dbReference type="Gene3D" id="1.50.10.10">
    <property type="match status" value="2"/>
</dbReference>
<reference evidence="2" key="1">
    <citation type="submission" date="2022-06" db="EMBL/GenBank/DDBJ databases">
        <title>Vallitalea longa sp. nov., an anaerobic bacterium isolated from marine sediment.</title>
        <authorList>
            <person name="Hirano S."/>
            <person name="Terahara T."/>
            <person name="Mori K."/>
            <person name="Hamada M."/>
            <person name="Matsumoto R."/>
            <person name="Kobayashi T."/>
        </authorList>
    </citation>
    <scope>NUCLEOTIDE SEQUENCE</scope>
    <source>
        <strain evidence="2">SH18-1</strain>
    </source>
</reference>
<evidence type="ECO:0000259" key="1">
    <source>
        <dbReference type="Pfam" id="PF03190"/>
    </source>
</evidence>
<dbReference type="PIRSF" id="PIRSF006402">
    <property type="entry name" value="UCP006402_thioredoxin"/>
    <property type="match status" value="1"/>
</dbReference>
<name>A0A9W5Y8K2_9FIRM</name>
<comment type="caution">
    <text evidence="2">The sequence shown here is derived from an EMBL/GenBank/DDBJ whole genome shotgun (WGS) entry which is preliminary data.</text>
</comment>
<dbReference type="InterPro" id="IPR012341">
    <property type="entry name" value="6hp_glycosidase-like_sf"/>
</dbReference>
<dbReference type="AlphaFoldDB" id="A0A9W5Y8K2"/>
<dbReference type="Pfam" id="PF03190">
    <property type="entry name" value="Thioredox_DsbH"/>
    <property type="match status" value="1"/>
</dbReference>
<dbReference type="InterPro" id="IPR004879">
    <property type="entry name" value="Ssp411-like_TRX"/>
</dbReference>
<dbReference type="EMBL" id="BRLB01000002">
    <property type="protein sequence ID" value="GKX28812.1"/>
    <property type="molecule type" value="Genomic_DNA"/>
</dbReference>
<feature type="domain" description="Spermatogenesis-associated protein 20-like TRX" evidence="1">
    <location>
        <begin position="7"/>
        <end position="168"/>
    </location>
</feature>
<dbReference type="PANTHER" id="PTHR42899:SF1">
    <property type="entry name" value="SPERMATOGENESIS-ASSOCIATED PROTEIN 20"/>
    <property type="match status" value="1"/>
</dbReference>
<sequence>MSVNKRNNRLINEKSPYLLQHAYNPVNWYSWCDEAFEKAKNEDKPIFLSIGYSTCHWCHVMERESFEDEEIADILNENFISIKVDREERPDIDSVYMDVCQKLTGSGGWPLSIFMTPRQRPFYAGTYFPKESMYQRVGLKDILNNIIRLWSTNKQELINKSNEIVEHVNLTNEETEVNIDQTTIDLAIHELMENFDLRYGGFNEPPKFPTPHNLFFLFKRYIAYHDEHALNMCTKTLDGMYKGGMYDHIGGGFSRYSTDREWLVPHFEKMLYDNALLIMAYTQGYMYTQEEHYKNIVEDIINYLTRDMLDDNGGFYSAEDADSEGEEGKFYVFTKEEIIDVLGRDKGERFCRIYNITEEGNFENKNILNLIDKDLSSLSENAELIKECKQKIFDYRNKRIRPHKDDKILTSWNGLIIAALANAGRYLDNNQYIQYAIKAADFIIDKLMKPDGGLYIRYRDGQSMNEGILNDYAFMIWGLIQLYESTFNISYLKTAITLNEYMINNFWDNKSGGFYLNSIESEKLILRPKEIYDGAIPSGNSVAAYCLVKLSRLTGDLSYEEKANKIIKVFSNKIKSYPRYYTFLLLVIMENTKSGKDIVICGNKDDLEIKLFIKEINKHFNSYFTILMNDGSEEIIEFNSNMKDKIKINDKNTVYICENNTCKAPITNLVEAKNKLLEDNSSVFDSI</sequence>